<name>A0AA40EQ59_9PEZI</name>
<comment type="caution">
    <text evidence="2">The sequence shown here is derived from an EMBL/GenBank/DDBJ whole genome shotgun (WGS) entry which is preliminary data.</text>
</comment>
<dbReference type="EMBL" id="JAUKUD010000005">
    <property type="protein sequence ID" value="KAK0743426.1"/>
    <property type="molecule type" value="Genomic_DNA"/>
</dbReference>
<proteinExistence type="predicted"/>
<evidence type="ECO:0000313" key="3">
    <source>
        <dbReference type="Proteomes" id="UP001172155"/>
    </source>
</evidence>
<accession>A0AA40EQ59</accession>
<feature type="region of interest" description="Disordered" evidence="1">
    <location>
        <begin position="72"/>
        <end position="130"/>
    </location>
</feature>
<dbReference type="Proteomes" id="UP001172155">
    <property type="component" value="Unassembled WGS sequence"/>
</dbReference>
<feature type="region of interest" description="Disordered" evidence="1">
    <location>
        <begin position="1"/>
        <end position="20"/>
    </location>
</feature>
<evidence type="ECO:0000256" key="1">
    <source>
        <dbReference type="SAM" id="MobiDB-lite"/>
    </source>
</evidence>
<protein>
    <submittedName>
        <fullName evidence="2">Uncharacterized protein</fullName>
    </submittedName>
</protein>
<dbReference type="AlphaFoldDB" id="A0AA40EQ59"/>
<sequence>MKRPRLGDGHPDDPTALGHISAAESTLYLAGSTVPPTSSTSPDIPQYTLGVSPLCPCGEKLICVSCHGHQRDHDDTSLPISESAGRGSPQLRPRKRARLEDGDQPPRHSRDAELEVPSGTTSASEQPVTPEDLDRLMIGLSQMLRSISLRFTESQAISSPTLKHILNLRQSTTHDQDTLGQPPGYKHQYFAAHVGYCHRSFYGTKVAVRRYVLKAVLNV</sequence>
<reference evidence="2" key="1">
    <citation type="submission" date="2023-06" db="EMBL/GenBank/DDBJ databases">
        <title>Genome-scale phylogeny and comparative genomics of the fungal order Sordariales.</title>
        <authorList>
            <consortium name="Lawrence Berkeley National Laboratory"/>
            <person name="Hensen N."/>
            <person name="Bonometti L."/>
            <person name="Westerberg I."/>
            <person name="Brannstrom I.O."/>
            <person name="Guillou S."/>
            <person name="Cros-Aarteil S."/>
            <person name="Calhoun S."/>
            <person name="Haridas S."/>
            <person name="Kuo A."/>
            <person name="Mondo S."/>
            <person name="Pangilinan J."/>
            <person name="Riley R."/>
            <person name="LaButti K."/>
            <person name="Andreopoulos B."/>
            <person name="Lipzen A."/>
            <person name="Chen C."/>
            <person name="Yanf M."/>
            <person name="Daum C."/>
            <person name="Ng V."/>
            <person name="Clum A."/>
            <person name="Steindorff A."/>
            <person name="Ohm R."/>
            <person name="Martin F."/>
            <person name="Silar P."/>
            <person name="Natvig D."/>
            <person name="Lalanne C."/>
            <person name="Gautier V."/>
            <person name="Ament-velasquez S.L."/>
            <person name="Kruys A."/>
            <person name="Hutchinson M.I."/>
            <person name="Powell A.J."/>
            <person name="Barry K."/>
            <person name="Miller A.N."/>
            <person name="Grigoriev I.V."/>
            <person name="Debuchy R."/>
            <person name="Gladieux P."/>
            <person name="Thoren M.H."/>
            <person name="Johannesson H."/>
        </authorList>
    </citation>
    <scope>NUCLEOTIDE SEQUENCE</scope>
    <source>
        <strain evidence="2">SMH3187-1</strain>
    </source>
</reference>
<feature type="compositionally biased region" description="Basic and acidic residues" evidence="1">
    <location>
        <begin position="1"/>
        <end position="13"/>
    </location>
</feature>
<feature type="compositionally biased region" description="Basic and acidic residues" evidence="1">
    <location>
        <begin position="98"/>
        <end position="113"/>
    </location>
</feature>
<feature type="compositionally biased region" description="Polar residues" evidence="1">
    <location>
        <begin position="118"/>
        <end position="127"/>
    </location>
</feature>
<keyword evidence="3" id="KW-1185">Reference proteome</keyword>
<evidence type="ECO:0000313" key="2">
    <source>
        <dbReference type="EMBL" id="KAK0743426.1"/>
    </source>
</evidence>
<gene>
    <name evidence="2" type="ORF">B0T18DRAFT_415208</name>
</gene>
<organism evidence="2 3">
    <name type="scientific">Schizothecium vesticola</name>
    <dbReference type="NCBI Taxonomy" id="314040"/>
    <lineage>
        <taxon>Eukaryota</taxon>
        <taxon>Fungi</taxon>
        <taxon>Dikarya</taxon>
        <taxon>Ascomycota</taxon>
        <taxon>Pezizomycotina</taxon>
        <taxon>Sordariomycetes</taxon>
        <taxon>Sordariomycetidae</taxon>
        <taxon>Sordariales</taxon>
        <taxon>Schizotheciaceae</taxon>
        <taxon>Schizothecium</taxon>
    </lineage>
</organism>